<evidence type="ECO:0000256" key="1">
    <source>
        <dbReference type="ARBA" id="ARBA00022801"/>
    </source>
</evidence>
<reference evidence="5 7" key="2">
    <citation type="submission" date="2020-07" db="EMBL/GenBank/DDBJ databases">
        <title>Sequencing the genomes of 1000 actinobacteria strains.</title>
        <authorList>
            <person name="Klenk H.-P."/>
        </authorList>
    </citation>
    <scope>NUCLEOTIDE SEQUENCE [LARGE SCALE GENOMIC DNA]</scope>
    <source>
        <strain evidence="5 7">DSM 10309</strain>
    </source>
</reference>
<dbReference type="GO" id="GO:0016747">
    <property type="term" value="F:acyltransferase activity, transferring groups other than amino-acyl groups"/>
    <property type="evidence" value="ECO:0007669"/>
    <property type="project" value="InterPro"/>
</dbReference>
<dbReference type="Gene3D" id="3.40.50.1000">
    <property type="entry name" value="HAD superfamily/HAD-like"/>
    <property type="match status" value="1"/>
</dbReference>
<reference evidence="4 6" key="1">
    <citation type="submission" date="2019-07" db="EMBL/GenBank/DDBJ databases">
        <title>Whole genome shotgun sequence of Frigoribacterium faeni NBRC 103066.</title>
        <authorList>
            <person name="Hosoyama A."/>
            <person name="Uohara A."/>
            <person name="Ohji S."/>
            <person name="Ichikawa N."/>
        </authorList>
    </citation>
    <scope>NUCLEOTIDE SEQUENCE [LARGE SCALE GENOMIC DNA]</scope>
    <source>
        <strain evidence="4 6">NBRC 103066</strain>
    </source>
</reference>
<dbReference type="NCBIfam" id="TIGR01509">
    <property type="entry name" value="HAD-SF-IA-v3"/>
    <property type="match status" value="1"/>
</dbReference>
<evidence type="ECO:0000313" key="4">
    <source>
        <dbReference type="EMBL" id="GEK83429.1"/>
    </source>
</evidence>
<dbReference type="PROSITE" id="PS51186">
    <property type="entry name" value="GNAT"/>
    <property type="match status" value="1"/>
</dbReference>
<dbReference type="PANTHER" id="PTHR43316">
    <property type="entry name" value="HYDROLASE, HALOACID DELAHOGENASE-RELATED"/>
    <property type="match status" value="1"/>
</dbReference>
<dbReference type="SFLD" id="SFLDG01129">
    <property type="entry name" value="C1.5:_HAD__Beta-PGM__Phosphata"/>
    <property type="match status" value="1"/>
</dbReference>
<dbReference type="OrthoDB" id="9810501at2"/>
<comment type="caution">
    <text evidence="5">The sequence shown here is derived from an EMBL/GenBank/DDBJ whole genome shotgun (WGS) entry which is preliminary data.</text>
</comment>
<dbReference type="PRINTS" id="PR00413">
    <property type="entry name" value="HADHALOGNASE"/>
</dbReference>
<evidence type="ECO:0000313" key="6">
    <source>
        <dbReference type="Proteomes" id="UP000321154"/>
    </source>
</evidence>
<evidence type="ECO:0000256" key="2">
    <source>
        <dbReference type="SAM" id="MobiDB-lite"/>
    </source>
</evidence>
<dbReference type="PANTHER" id="PTHR43316:SF3">
    <property type="entry name" value="HALOACID DEHALOGENASE, TYPE II (AFU_ORTHOLOGUE AFUA_2G07750)-RELATED"/>
    <property type="match status" value="1"/>
</dbReference>
<dbReference type="Proteomes" id="UP000321154">
    <property type="component" value="Unassembled WGS sequence"/>
</dbReference>
<dbReference type="Pfam" id="PF00702">
    <property type="entry name" value="Hydrolase"/>
    <property type="match status" value="1"/>
</dbReference>
<dbReference type="Pfam" id="PF00583">
    <property type="entry name" value="Acetyltransf_1"/>
    <property type="match status" value="1"/>
</dbReference>
<sequence>MARIRAVGFDLDGTLFDHRGSARAGVDAFVASLGVAPSDAVREAWSAAEREQFEHWRAGRIGFAEQRRRRLRQVLPGLGVSTPTDDAGLDALFERYLDAYRGAWRAFSDSADELRRLRHDGYRLGILTNGTDEQQRDKLHVIGLTDLVDVICTSERIGVAKPDARAFHHLAGELGVEPSECLFAGDDAEHDVAGARAARMSAVLVDRGADDGEHALAGALASMLRPAGARPSRGRTTARRSPAPRTSLAPARPADERDVRAFLTEADLTLAGLDAPGLRLWLERDSAGAVVGSTGFELSADGEHALVRSVAVAPNLRADGAGTSLATHALAEAAAAGAERAWLFSRRSGPFWQKLGFVPADRDALAGALADTHQVQLFRATGQLAREVAWTRPLADLRP</sequence>
<dbReference type="GO" id="GO:0016787">
    <property type="term" value="F:hydrolase activity"/>
    <property type="evidence" value="ECO:0007669"/>
    <property type="project" value="UniProtKB-KW"/>
</dbReference>
<proteinExistence type="predicted"/>
<evidence type="ECO:0000259" key="3">
    <source>
        <dbReference type="PROSITE" id="PS51186"/>
    </source>
</evidence>
<dbReference type="Gene3D" id="1.20.120.1600">
    <property type="match status" value="1"/>
</dbReference>
<dbReference type="SUPFAM" id="SSF55729">
    <property type="entry name" value="Acyl-CoA N-acyltransferases (Nat)"/>
    <property type="match status" value="1"/>
</dbReference>
<dbReference type="InterPro" id="IPR023214">
    <property type="entry name" value="HAD_sf"/>
</dbReference>
<dbReference type="Gene3D" id="3.40.630.30">
    <property type="match status" value="1"/>
</dbReference>
<name>A0A7W3JHR7_9MICO</name>
<dbReference type="InterPro" id="IPR051540">
    <property type="entry name" value="S-2-haloacid_dehalogenase"/>
</dbReference>
<protein>
    <submittedName>
        <fullName evidence="5">2-haloalkanoic acid dehalogenase type II</fullName>
    </submittedName>
</protein>
<feature type="region of interest" description="Disordered" evidence="2">
    <location>
        <begin position="226"/>
        <end position="254"/>
    </location>
</feature>
<dbReference type="InterPro" id="IPR000182">
    <property type="entry name" value="GNAT_dom"/>
</dbReference>
<keyword evidence="6" id="KW-1185">Reference proteome</keyword>
<dbReference type="Proteomes" id="UP000522688">
    <property type="component" value="Unassembled WGS sequence"/>
</dbReference>
<dbReference type="SFLD" id="SFLDS00003">
    <property type="entry name" value="Haloacid_Dehalogenase"/>
    <property type="match status" value="1"/>
</dbReference>
<dbReference type="AlphaFoldDB" id="A0A7W3JHR7"/>
<dbReference type="NCBIfam" id="TIGR01549">
    <property type="entry name" value="HAD-SF-IA-v1"/>
    <property type="match status" value="1"/>
</dbReference>
<organism evidence="5 7">
    <name type="scientific">Frigoribacterium faeni</name>
    <dbReference type="NCBI Taxonomy" id="145483"/>
    <lineage>
        <taxon>Bacteria</taxon>
        <taxon>Bacillati</taxon>
        <taxon>Actinomycetota</taxon>
        <taxon>Actinomycetes</taxon>
        <taxon>Micrococcales</taxon>
        <taxon>Microbacteriaceae</taxon>
        <taxon>Frigoribacterium</taxon>
    </lineage>
</organism>
<dbReference type="InterPro" id="IPR036412">
    <property type="entry name" value="HAD-like_sf"/>
</dbReference>
<keyword evidence="1" id="KW-0378">Hydrolase</keyword>
<dbReference type="InterPro" id="IPR006439">
    <property type="entry name" value="HAD-SF_hydro_IA"/>
</dbReference>
<dbReference type="RefSeq" id="WP_146855088.1">
    <property type="nucleotide sequence ID" value="NZ_BAAAHR010000002.1"/>
</dbReference>
<dbReference type="EMBL" id="JACGWW010000002">
    <property type="protein sequence ID" value="MBA8813125.1"/>
    <property type="molecule type" value="Genomic_DNA"/>
</dbReference>
<evidence type="ECO:0000313" key="5">
    <source>
        <dbReference type="EMBL" id="MBA8813125.1"/>
    </source>
</evidence>
<accession>A0A7W3JHR7</accession>
<gene>
    <name evidence="5" type="ORF">FB463_001374</name>
    <name evidence="4" type="ORF">FFA01_17380</name>
</gene>
<dbReference type="SUPFAM" id="SSF56784">
    <property type="entry name" value="HAD-like"/>
    <property type="match status" value="1"/>
</dbReference>
<dbReference type="InterPro" id="IPR016181">
    <property type="entry name" value="Acyl_CoA_acyltransferase"/>
</dbReference>
<dbReference type="EMBL" id="BJUV01000015">
    <property type="protein sequence ID" value="GEK83429.1"/>
    <property type="molecule type" value="Genomic_DNA"/>
</dbReference>
<evidence type="ECO:0000313" key="7">
    <source>
        <dbReference type="Proteomes" id="UP000522688"/>
    </source>
</evidence>
<feature type="domain" description="N-acetyltransferase" evidence="3">
    <location>
        <begin position="238"/>
        <end position="376"/>
    </location>
</feature>